<gene>
    <name evidence="1" type="ORF">V3H18_00575</name>
</gene>
<accession>A0ABU7XD37</accession>
<comment type="caution">
    <text evidence="1">The sequence shown here is derived from an EMBL/GenBank/DDBJ whole genome shotgun (WGS) entry which is preliminary data.</text>
</comment>
<protein>
    <submittedName>
        <fullName evidence="1">Uncharacterized protein</fullName>
    </submittedName>
</protein>
<reference evidence="1 2" key="1">
    <citation type="submission" date="2024-02" db="EMBL/GenBank/DDBJ databases">
        <authorList>
            <person name="Grouzdev D."/>
        </authorList>
    </citation>
    <scope>NUCLEOTIDE SEQUENCE [LARGE SCALE GENOMIC DNA]</scope>
    <source>
        <strain evidence="1 2">9N</strain>
    </source>
</reference>
<dbReference type="RefSeq" id="WP_332079917.1">
    <property type="nucleotide sequence ID" value="NZ_JAZHYN010000001.1"/>
</dbReference>
<organism evidence="1 2">
    <name type="scientific">Methylocystis borbori</name>
    <dbReference type="NCBI Taxonomy" id="3118750"/>
    <lineage>
        <taxon>Bacteria</taxon>
        <taxon>Pseudomonadati</taxon>
        <taxon>Pseudomonadota</taxon>
        <taxon>Alphaproteobacteria</taxon>
        <taxon>Hyphomicrobiales</taxon>
        <taxon>Methylocystaceae</taxon>
        <taxon>Methylocystis</taxon>
    </lineage>
</organism>
<dbReference type="EMBL" id="JAZHYN010000001">
    <property type="protein sequence ID" value="MEF3365020.1"/>
    <property type="molecule type" value="Genomic_DNA"/>
</dbReference>
<evidence type="ECO:0000313" key="2">
    <source>
        <dbReference type="Proteomes" id="UP001350748"/>
    </source>
</evidence>
<keyword evidence="2" id="KW-1185">Reference proteome</keyword>
<dbReference type="Proteomes" id="UP001350748">
    <property type="component" value="Unassembled WGS sequence"/>
</dbReference>
<evidence type="ECO:0000313" key="1">
    <source>
        <dbReference type="EMBL" id="MEF3365020.1"/>
    </source>
</evidence>
<name>A0ABU7XD37_9HYPH</name>
<proteinExistence type="predicted"/>
<sequence>MSFEPQPLDARFHSLDARPTVVDPALARYMRGTRQIRSLGRIFNFEPREEPFVPVLQEIHTVVALAPAKPVGLADLGAPSVDTAVVKKGRVHEFAQVLPDGKIGRRFQDLRVIAISTVEGCIPSNKLFIQFDVFGDDTAAPADGVGFESILFAGAQQLASLRSSSLFLPYGNFWYPNRFVFEAPTADFDRADRLEFIAKSEEVRII</sequence>